<dbReference type="InterPro" id="IPR043502">
    <property type="entry name" value="DNA/RNA_pol_sf"/>
</dbReference>
<accession>A0A1Q9DTY6</accession>
<name>A0A1Q9DTY6_SYMMI</name>
<feature type="region of interest" description="Disordered" evidence="1">
    <location>
        <begin position="628"/>
        <end position="674"/>
    </location>
</feature>
<evidence type="ECO:0000313" key="2">
    <source>
        <dbReference type="EMBL" id="OLP98634.1"/>
    </source>
</evidence>
<dbReference type="EMBL" id="LSRX01000390">
    <property type="protein sequence ID" value="OLP98634.1"/>
    <property type="molecule type" value="Genomic_DNA"/>
</dbReference>
<sequence length="1567" mass="173406">MSKSTGTLIKRVSSLWGFCSFLNDRGIPPLDFREELLYEFLNMIREANRGATAASSLLSAIRFLHGVIKIKGLPKEITFSARCEGLARGELGRKRPTKQSQVLTSDQVWALEKLVVESCPSVDSLIGGQMLFALYSCARWDDSLHLTNIELSQAGRISLVETSTSKHKTSHVAHDRSLLLPLICLGRGLFSEPWANSWLASREHFGFAGSDPLLPTYCERTSSFGSLPMSSTEATLWLRDLLCKSGSALGDVSNITSHGLKATLLSWISKLGGWTERDQKLMGHHFDRESRSVLIYSRDSYTPLAVQTRLLLDKLIEPPSDIHWLKPTGSQVEFKRRALQLGVTASNIDSLIASGFKTFGQYAFSVPYQPGSADESPLVELLTSALSGEPEAGQLSCLRRLFWESHGLAVRDLRLRQEHGADAVLKKLLTSERVARAEAQKKRLNGLTWSPETEPSHQLVDRFVSMVEEQTVIYIRPELCTSRAQETLQIKQAKTFSLGSDGQLRLSHKVDDLECSTAGEWKLRMALQRKSLAMDLAGLVSFQVAEAWHTYFFTVREREVPRNMKQVSLQQILDADKRLWVLLAEEVRGKIVSRPGADPVCDSIIERLSSSNDVLSYLTPQQEFRQPSIPRWEPYTPRGRGGKGKGKDKDKDKNKTSESSTSQLSIPEGAHKTTSDGKPLCFLFSRGKCWTKKKPGQRCAKGFHLCWYCLKEHPGDLWVEWPPDTPKDSQLRYEHRACGTDRVLGRRVVLVAYALQALNHASRQVRNENKLFEFCVRVLRWALGRQDFVQCIVQACCQQTSFRPAEPPARPGDETSQKRKSRQLMPEFAKVDLPKVPHKVLRPDQGAVHGAFNTSSVPLRISDSSGLATSDNSNASPPESKNGATVGIYATPLEFVDRARALQHPMAGPSVVSDSFKKALFANLTRSPSDIVRSRASFMDKVTALVEKLQPAEDALHASFPPELQRVLKGKRLLLFKELLEMYNYDDPQVWQLLRDGPTLTGCQDHPPYADNRYRPASISTGQLEGEAAWRRRSISSKTLSAQDAATLTELGASEVQAGFISGPFHSEQEVSAALGRSDWVATPRFVLLQGAKAKPRVIDDCRASGLNSSFSSTERLRLQDLDYVVAMVRLAGRMSCKHSVRMDLAPGSEWLGRCVDLAKAYKQMAVPRSQRHLVVLCHHDEGGSPLYYISESLPFGAEGSVYGFVRTSRALSFLINEAALVPSSVYFDDFPALSPRALAKSATESISFLLSALGWKFSTDPEKAKDFAPQFDVLGCSLDLSNLVGPFGFLEVKNKPNRVGHITDLLDELGSGRGDYKLISVIQGQLNFASNFVMGRAVSPLARSLSSATSGDIKGLCDKIKELLARAKPRKVSWHSPDSPILIFTDAAFEKGQATVGAAVIDTLGGPADIYDGKLPGELVASWQRYADEQIICQAELAAAVSIRYRLRKRLAGRKCIYFIDNESARFSLIRAVSGVPSMQVLASLFHVWDEDHPHYAWVERVPSASNPADLPSRGCVTECIKLLGGHYSGSLEMPPGTQSFDPLGDVKSSYEDCSLSLVTIAASKD</sequence>
<evidence type="ECO:0000313" key="3">
    <source>
        <dbReference type="Proteomes" id="UP000186817"/>
    </source>
</evidence>
<feature type="region of interest" description="Disordered" evidence="1">
    <location>
        <begin position="863"/>
        <end position="883"/>
    </location>
</feature>
<dbReference type="OrthoDB" id="433125at2759"/>
<dbReference type="SUPFAM" id="SSF56672">
    <property type="entry name" value="DNA/RNA polymerases"/>
    <property type="match status" value="1"/>
</dbReference>
<proteinExistence type="predicted"/>
<dbReference type="Proteomes" id="UP000186817">
    <property type="component" value="Unassembled WGS sequence"/>
</dbReference>
<organism evidence="2 3">
    <name type="scientific">Symbiodinium microadriaticum</name>
    <name type="common">Dinoflagellate</name>
    <name type="synonym">Zooxanthella microadriatica</name>
    <dbReference type="NCBI Taxonomy" id="2951"/>
    <lineage>
        <taxon>Eukaryota</taxon>
        <taxon>Sar</taxon>
        <taxon>Alveolata</taxon>
        <taxon>Dinophyceae</taxon>
        <taxon>Suessiales</taxon>
        <taxon>Symbiodiniaceae</taxon>
        <taxon>Symbiodinium</taxon>
    </lineage>
</organism>
<feature type="region of interest" description="Disordered" evidence="1">
    <location>
        <begin position="803"/>
        <end position="822"/>
    </location>
</feature>
<reference evidence="2 3" key="1">
    <citation type="submission" date="2016-02" db="EMBL/GenBank/DDBJ databases">
        <title>Genome analysis of coral dinoflagellate symbionts highlights evolutionary adaptations to a symbiotic lifestyle.</title>
        <authorList>
            <person name="Aranda M."/>
            <person name="Li Y."/>
            <person name="Liew Y.J."/>
            <person name="Baumgarten S."/>
            <person name="Simakov O."/>
            <person name="Wilson M."/>
            <person name="Piel J."/>
            <person name="Ashoor H."/>
            <person name="Bougouffa S."/>
            <person name="Bajic V.B."/>
            <person name="Ryu T."/>
            <person name="Ravasi T."/>
            <person name="Bayer T."/>
            <person name="Micklem G."/>
            <person name="Kim H."/>
            <person name="Bhak J."/>
            <person name="Lajeunesse T.C."/>
            <person name="Voolstra C.R."/>
        </authorList>
    </citation>
    <scope>NUCLEOTIDE SEQUENCE [LARGE SCALE GENOMIC DNA]</scope>
    <source>
        <strain evidence="2 3">CCMP2467</strain>
    </source>
</reference>
<comment type="caution">
    <text evidence="2">The sequence shown here is derived from an EMBL/GenBank/DDBJ whole genome shotgun (WGS) entry which is preliminary data.</text>
</comment>
<keyword evidence="3" id="KW-1185">Reference proteome</keyword>
<evidence type="ECO:0000256" key="1">
    <source>
        <dbReference type="SAM" id="MobiDB-lite"/>
    </source>
</evidence>
<gene>
    <name evidence="2" type="ORF">AK812_SmicGene18909</name>
</gene>
<feature type="compositionally biased region" description="Basic and acidic residues" evidence="1">
    <location>
        <begin position="645"/>
        <end position="656"/>
    </location>
</feature>
<protein>
    <submittedName>
        <fullName evidence="2">Uncharacterized protein</fullName>
    </submittedName>
</protein>